<evidence type="ECO:0000313" key="2">
    <source>
        <dbReference type="Proteomes" id="UP000307440"/>
    </source>
</evidence>
<dbReference type="Proteomes" id="UP000307440">
    <property type="component" value="Unassembled WGS sequence"/>
</dbReference>
<dbReference type="OrthoDB" id="3541472at2759"/>
<dbReference type="EMBL" id="ML210194">
    <property type="protein sequence ID" value="TFK24844.1"/>
    <property type="molecule type" value="Genomic_DNA"/>
</dbReference>
<name>A0A5C3KWQ9_COPMA</name>
<evidence type="ECO:0000313" key="1">
    <source>
        <dbReference type="EMBL" id="TFK24844.1"/>
    </source>
</evidence>
<accession>A0A5C3KWQ9</accession>
<reference evidence="1 2" key="1">
    <citation type="journal article" date="2019" name="Nat. Ecol. Evol.">
        <title>Megaphylogeny resolves global patterns of mushroom evolution.</title>
        <authorList>
            <person name="Varga T."/>
            <person name="Krizsan K."/>
            <person name="Foldi C."/>
            <person name="Dima B."/>
            <person name="Sanchez-Garcia M."/>
            <person name="Sanchez-Ramirez S."/>
            <person name="Szollosi G.J."/>
            <person name="Szarkandi J.G."/>
            <person name="Papp V."/>
            <person name="Albert L."/>
            <person name="Andreopoulos W."/>
            <person name="Angelini C."/>
            <person name="Antonin V."/>
            <person name="Barry K.W."/>
            <person name="Bougher N.L."/>
            <person name="Buchanan P."/>
            <person name="Buyck B."/>
            <person name="Bense V."/>
            <person name="Catcheside P."/>
            <person name="Chovatia M."/>
            <person name="Cooper J."/>
            <person name="Damon W."/>
            <person name="Desjardin D."/>
            <person name="Finy P."/>
            <person name="Geml J."/>
            <person name="Haridas S."/>
            <person name="Hughes K."/>
            <person name="Justo A."/>
            <person name="Karasinski D."/>
            <person name="Kautmanova I."/>
            <person name="Kiss B."/>
            <person name="Kocsube S."/>
            <person name="Kotiranta H."/>
            <person name="LaButti K.M."/>
            <person name="Lechner B.E."/>
            <person name="Liimatainen K."/>
            <person name="Lipzen A."/>
            <person name="Lukacs Z."/>
            <person name="Mihaltcheva S."/>
            <person name="Morgado L.N."/>
            <person name="Niskanen T."/>
            <person name="Noordeloos M.E."/>
            <person name="Ohm R.A."/>
            <person name="Ortiz-Santana B."/>
            <person name="Ovrebo C."/>
            <person name="Racz N."/>
            <person name="Riley R."/>
            <person name="Savchenko A."/>
            <person name="Shiryaev A."/>
            <person name="Soop K."/>
            <person name="Spirin V."/>
            <person name="Szebenyi C."/>
            <person name="Tomsovsky M."/>
            <person name="Tulloss R.E."/>
            <person name="Uehling J."/>
            <person name="Grigoriev I.V."/>
            <person name="Vagvolgyi C."/>
            <person name="Papp T."/>
            <person name="Martin F.M."/>
            <person name="Miettinen O."/>
            <person name="Hibbett D.S."/>
            <person name="Nagy L.G."/>
        </authorList>
    </citation>
    <scope>NUCLEOTIDE SEQUENCE [LARGE SCALE GENOMIC DNA]</scope>
    <source>
        <strain evidence="1 2">CBS 121175</strain>
    </source>
</reference>
<dbReference type="AlphaFoldDB" id="A0A5C3KWQ9"/>
<proteinExistence type="predicted"/>
<protein>
    <recommendedName>
        <fullName evidence="3">F-box domain-containing protein</fullName>
    </recommendedName>
</protein>
<sequence length="517" mass="58605">MHITSLAPELVQHIGTQAQEFDVKTLRLVCKWFSELLVGHVLKRLVIFMSADEHERGLHMLETLAKSIGHPATYLTTELVLKAIYVPRDDKDSKQTISRLRGCLGPALRSLRNVVNVSWYGSLTDMLWAREAVVDALRPTFASLSELRISEVRLPSNLTILDGADMRHLTFLAISTAQDALEQHILQSLYAISRTIQDCRSTLRCIELDVSLRYFFHRTCRGLVIQEYTGTTAEPSDLEAFQHLKELKLSMDHIPKSVTPTLPQFLSLRSLDLTLTSARFLSGTSAYYKTSTNIWTALANTGICLEKISTNRPCGELVNYLCSYSNELKSLAICSLGHKPLSPDGLAIELYSRALPLHAESLQDLTINSLGEWCFGRYLEESIRGLTFVNLKRFSVVVLVAYDPDSEAHSDPDPDHLRGLLQMVMQKHNFPSLENLEVRVIKQRALSMRYNATWRTDGPERGTQMTAERIAASRLAQYRFAEPLFFQLWVAGVQWYSREAKPEDGWMCYSVDQKFSI</sequence>
<organism evidence="1 2">
    <name type="scientific">Coprinopsis marcescibilis</name>
    <name type="common">Agaric fungus</name>
    <name type="synonym">Psathyrella marcescibilis</name>
    <dbReference type="NCBI Taxonomy" id="230819"/>
    <lineage>
        <taxon>Eukaryota</taxon>
        <taxon>Fungi</taxon>
        <taxon>Dikarya</taxon>
        <taxon>Basidiomycota</taxon>
        <taxon>Agaricomycotina</taxon>
        <taxon>Agaricomycetes</taxon>
        <taxon>Agaricomycetidae</taxon>
        <taxon>Agaricales</taxon>
        <taxon>Agaricineae</taxon>
        <taxon>Psathyrellaceae</taxon>
        <taxon>Coprinopsis</taxon>
    </lineage>
</organism>
<evidence type="ECO:0008006" key="3">
    <source>
        <dbReference type="Google" id="ProtNLM"/>
    </source>
</evidence>
<keyword evidence="2" id="KW-1185">Reference proteome</keyword>
<gene>
    <name evidence="1" type="ORF">FA15DRAFT_756321</name>
</gene>